<comment type="similarity">
    <text evidence="1">Belongs to the CCM1 family.</text>
</comment>
<keyword evidence="8" id="KW-1185">Reference proteome</keyword>
<feature type="compositionally biased region" description="Polar residues" evidence="6">
    <location>
        <begin position="98"/>
        <end position="108"/>
    </location>
</feature>
<evidence type="ECO:0000256" key="1">
    <source>
        <dbReference type="ARBA" id="ARBA00006192"/>
    </source>
</evidence>
<reference evidence="7" key="1">
    <citation type="journal article" date="2023" name="PhytoFront">
        <title>Draft Genome Resources of Seven Strains of Tilletia horrida, Causal Agent of Kernel Smut of Rice.</title>
        <authorList>
            <person name="Khanal S."/>
            <person name="Antony Babu S."/>
            <person name="Zhou X.G."/>
        </authorList>
    </citation>
    <scope>NUCLEOTIDE SEQUENCE</scope>
    <source>
        <strain evidence="7">TX6</strain>
    </source>
</reference>
<organism evidence="7 8">
    <name type="scientific">Tilletia horrida</name>
    <dbReference type="NCBI Taxonomy" id="155126"/>
    <lineage>
        <taxon>Eukaryota</taxon>
        <taxon>Fungi</taxon>
        <taxon>Dikarya</taxon>
        <taxon>Basidiomycota</taxon>
        <taxon>Ustilaginomycotina</taxon>
        <taxon>Exobasidiomycetes</taxon>
        <taxon>Tilletiales</taxon>
        <taxon>Tilletiaceae</taxon>
        <taxon>Tilletia</taxon>
    </lineage>
</organism>
<evidence type="ECO:0000313" key="7">
    <source>
        <dbReference type="EMBL" id="KAK0551775.1"/>
    </source>
</evidence>
<feature type="region of interest" description="Disordered" evidence="6">
    <location>
        <begin position="760"/>
        <end position="823"/>
    </location>
</feature>
<sequence length="1363" mass="146271">MPAPTFGKLAIHFSRVAASNAAAGIRSALHAGNTAAASAGLGSGASAAAAAAGGASFGLGAAAASASGASAGASAAGGKTWGAYTYYQNIGQRCLTNLVPGQSDNGATRTEDDDDEQPQPQHASPAKSIRGLSRLQLALAGSTAGFHTSATARTLEQPHSSSNDSNMSVIDLPELSVSKSTKPTQRRHSMSSIGSVSASDLDTSSQQGGVRRPTRRMRPIEGDPAMTAAYLQRKLRALANGKVKDDSSVPYTSGVPDPAELRQPPAALVKSTVRRFLTEVPLREQSVSGWNACLEALLAARCYVSGPDTPSISTASSEFASSFSSDAGFEPHTASKALAVIDLYIFMVQAGFAPTGRTYSAVIQALVYQELRIRHAAGKAITASNSTHDEAVEDGTASELGDEPDGEEAEVASVSEQSEQVDLGAQALDLLRTAVSQHPQKTTHPITPVPYVVLLKLFGGNAQPERVEEVIQLWKHSAEVARYFRFDVEAYSYLINAQIRAAKSVLKEESSEIGPGLSLPVQQQETRAVALDGVFQILEQFEADVDQQMTDNETRSASRIDQQLHDSVTTVYAKAIQSAFHLNFADRALEIFERLLKWNQTSAEASADPKRHVAQDRTINALIRGFLASKEPLAALSWMNKLEELNASYGAPKTHQATESTRGWLLSNLFLEYKTKSLTANETELKPVWDGINTLVQSFDNSGTDKLTRKTYGFLTSARKMTQMAGEDARAKKILEEQPWRETKAPLSPILKTSDALFVSPEAPTNANTGMPTPPVSPEPVEVSQEAASVEQTPVPTESAVETVSEAPSTQAAASTVSASDSNPYGLPPVNVVDIDLAKEINAIIKPQRQNGRVFVDAERAVTTVFDNVKMGTYPAPESLGLLMMALGRQGNLQRVREIYAIATVAVAALSGNPRWQADAWRRVEDNSLCALAHAGETDAALETRHRIIAAGRTLSADAYAALIATIKDTTDDALIAEELFDESQRMGVRANVYLYTTVISKLSRARRAQRALQLFEEMRGKSIRPTSVTYGAVMNACARSGDREGALKYFAEMEADPSFVPRVPPYNLMCQFFTYTVPDRAQALRFFDKMVAKRISPSSHTYKLLLDVHGTIEPVQPEEMEAVFKQLQAENHIKVLGTHWASLIHCYGIQLKDIDRAIAIFDQSSQAGEPDSIAFEALLSVFFEAERPDLIRKYVQSLAGSDLRATAYVCNILIKGLALEGQAGLEEARAIFEQMQDPPAGLAATGNHAARSHGAGVVAQVEPTPVPQSESGTFGDVASGAYAKISKEPSTYESMIRAELSHGNVDKAEALFSRMESRAFPPALIIRTRGLLEFAPDRVLKAKLVGSQGAGGAGASDSQSTA</sequence>
<evidence type="ECO:0000256" key="4">
    <source>
        <dbReference type="ARBA" id="ARBA00044511"/>
    </source>
</evidence>
<dbReference type="Pfam" id="PF01535">
    <property type="entry name" value="PPR"/>
    <property type="match status" value="1"/>
</dbReference>
<accession>A0AAN6GSZ9</accession>
<dbReference type="Pfam" id="PF13812">
    <property type="entry name" value="PPR_3"/>
    <property type="match status" value="1"/>
</dbReference>
<protein>
    <recommendedName>
        <fullName evidence="9">Pentacotripeptide-repeat region of PRORP domain-containing protein</fullName>
    </recommendedName>
</protein>
<feature type="repeat" description="PPR" evidence="5">
    <location>
        <begin position="1289"/>
        <end position="1323"/>
    </location>
</feature>
<evidence type="ECO:0000256" key="3">
    <source>
        <dbReference type="ARBA" id="ARBA00044493"/>
    </source>
</evidence>
<evidence type="ECO:0000256" key="6">
    <source>
        <dbReference type="SAM" id="MobiDB-lite"/>
    </source>
</evidence>
<feature type="compositionally biased region" description="Polar residues" evidence="6">
    <location>
        <begin position="190"/>
        <end position="208"/>
    </location>
</feature>
<dbReference type="InterPro" id="IPR002885">
    <property type="entry name" value="PPR_rpt"/>
</dbReference>
<dbReference type="PANTHER" id="PTHR47447:SF17">
    <property type="entry name" value="OS12G0638900 PROTEIN"/>
    <property type="match status" value="1"/>
</dbReference>
<dbReference type="NCBIfam" id="TIGR00756">
    <property type="entry name" value="PPR"/>
    <property type="match status" value="2"/>
</dbReference>
<evidence type="ECO:0000256" key="5">
    <source>
        <dbReference type="PROSITE-ProRule" id="PRU00708"/>
    </source>
</evidence>
<evidence type="ECO:0000256" key="2">
    <source>
        <dbReference type="ARBA" id="ARBA00022737"/>
    </source>
</evidence>
<evidence type="ECO:0000313" key="8">
    <source>
        <dbReference type="Proteomes" id="UP001176517"/>
    </source>
</evidence>
<feature type="compositionally biased region" description="Low complexity" evidence="6">
    <location>
        <begin position="807"/>
        <end position="822"/>
    </location>
</feature>
<feature type="region of interest" description="Disordered" evidence="6">
    <location>
        <begin position="98"/>
        <end position="130"/>
    </location>
</feature>
<dbReference type="PANTHER" id="PTHR47447">
    <property type="entry name" value="OS03G0856100 PROTEIN"/>
    <property type="match status" value="1"/>
</dbReference>
<dbReference type="Proteomes" id="UP001176517">
    <property type="component" value="Unassembled WGS sequence"/>
</dbReference>
<dbReference type="EMBL" id="JAPDMZ010000072">
    <property type="protein sequence ID" value="KAK0551775.1"/>
    <property type="molecule type" value="Genomic_DNA"/>
</dbReference>
<feature type="repeat" description="PPR" evidence="5">
    <location>
        <begin position="992"/>
        <end position="1026"/>
    </location>
</feature>
<gene>
    <name evidence="7" type="ORF">OC846_003160</name>
</gene>
<keyword evidence="2" id="KW-0677">Repeat</keyword>
<name>A0AAN6GSZ9_9BASI</name>
<feature type="compositionally biased region" description="Polar residues" evidence="6">
    <location>
        <begin position="786"/>
        <end position="802"/>
    </location>
</feature>
<evidence type="ECO:0008006" key="9">
    <source>
        <dbReference type="Google" id="ProtNLM"/>
    </source>
</evidence>
<dbReference type="PROSITE" id="PS51375">
    <property type="entry name" value="PPR"/>
    <property type="match status" value="3"/>
</dbReference>
<dbReference type="InterPro" id="IPR011990">
    <property type="entry name" value="TPR-like_helical_dom_sf"/>
</dbReference>
<comment type="function">
    <text evidence="3">Regulates mitochondrial small subunit maturation by controlling 15S rRNA 5'-end processing. Localizes to the 5' precursor of the 15S rRNA in a position that is subsequently occupied by mS47 in the mature yeast mtSSU. Uses structure and sequence-specific RNA recognition, binding to a single-stranded region of the precursor and specifically recognizing bases -6 to -1. The exchange of Ccm1 for mS47 is coupled to the irreversible removal of precursor rRNA that is accompanied by conformational changes of the mitoribosomal proteins uS5m and mS26. These conformational changes signal completion of 5'-end rRNA processing through protection of the mature 5'-end of the 15S rRNA and stabilization of mS47. The removal of the 5' precursor together with the dissociation of Ccm1 may be catalyzed by the 5'-3' exoribonuclease Pet127. Involved in the specific removal of group I introns in mitochondrial encoded transcripts.</text>
</comment>
<proteinExistence type="inferred from homology"/>
<feature type="region of interest" description="Disordered" evidence="6">
    <location>
        <begin position="176"/>
        <end position="221"/>
    </location>
</feature>
<feature type="region of interest" description="Disordered" evidence="6">
    <location>
        <begin position="384"/>
        <end position="409"/>
    </location>
</feature>
<feature type="compositionally biased region" description="Acidic residues" evidence="6">
    <location>
        <begin position="400"/>
        <end position="409"/>
    </location>
</feature>
<comment type="subunit">
    <text evidence="4">Binds to mitochondrial small subunit 15S rRNA.</text>
</comment>
<comment type="caution">
    <text evidence="7">The sequence shown here is derived from an EMBL/GenBank/DDBJ whole genome shotgun (WGS) entry which is preliminary data.</text>
</comment>
<dbReference type="Gene3D" id="1.25.40.10">
    <property type="entry name" value="Tetratricopeptide repeat domain"/>
    <property type="match status" value="2"/>
</dbReference>
<feature type="repeat" description="PPR" evidence="5">
    <location>
        <begin position="1027"/>
        <end position="1057"/>
    </location>
</feature>